<gene>
    <name evidence="9" type="ORF">PtA15_1A686</name>
</gene>
<evidence type="ECO:0000256" key="5">
    <source>
        <dbReference type="ARBA" id="ARBA00022786"/>
    </source>
</evidence>
<dbReference type="Gene3D" id="3.90.1750.10">
    <property type="entry name" value="Hect, E3 ligase catalytic domains"/>
    <property type="match status" value="1"/>
</dbReference>
<keyword evidence="10" id="KW-1185">Reference proteome</keyword>
<dbReference type="SMART" id="SM00028">
    <property type="entry name" value="TPR"/>
    <property type="match status" value="1"/>
</dbReference>
<proteinExistence type="predicted"/>
<dbReference type="SUPFAM" id="SSF56204">
    <property type="entry name" value="Hect, E3 ligase catalytic domain"/>
    <property type="match status" value="1"/>
</dbReference>
<evidence type="ECO:0000313" key="10">
    <source>
        <dbReference type="Proteomes" id="UP001164743"/>
    </source>
</evidence>
<comment type="caution">
    <text evidence="6">Lacks conserved residue(s) required for the propagation of feature annotation.</text>
</comment>
<dbReference type="InterPro" id="IPR011990">
    <property type="entry name" value="TPR-like_helical_dom_sf"/>
</dbReference>
<dbReference type="EC" id="2.3.2.26" evidence="3"/>
<dbReference type="InterPro" id="IPR035983">
    <property type="entry name" value="Hect_E3_ubiquitin_ligase"/>
</dbReference>
<keyword evidence="4" id="KW-0808">Transferase</keyword>
<evidence type="ECO:0000256" key="2">
    <source>
        <dbReference type="ARBA" id="ARBA00004906"/>
    </source>
</evidence>
<dbReference type="GeneID" id="77806634"/>
<reference evidence="9" key="1">
    <citation type="submission" date="2022-10" db="EMBL/GenBank/DDBJ databases">
        <title>Puccinia triticina Genome sequencing and assembly.</title>
        <authorList>
            <person name="Li C."/>
        </authorList>
    </citation>
    <scope>NUCLEOTIDE SEQUENCE</scope>
    <source>
        <strain evidence="9">Pt15</strain>
    </source>
</reference>
<feature type="repeat" description="TPR" evidence="7">
    <location>
        <begin position="201"/>
        <end position="234"/>
    </location>
</feature>
<dbReference type="Gene3D" id="1.25.40.10">
    <property type="entry name" value="Tetratricopeptide repeat domain"/>
    <property type="match status" value="1"/>
</dbReference>
<comment type="catalytic activity">
    <reaction evidence="1">
        <text>S-ubiquitinyl-[E2 ubiquitin-conjugating enzyme]-L-cysteine + [acceptor protein]-L-lysine = [E2 ubiquitin-conjugating enzyme]-L-cysteine + N(6)-ubiquitinyl-[acceptor protein]-L-lysine.</text>
        <dbReference type="EC" id="2.3.2.26"/>
    </reaction>
</comment>
<dbReference type="PROSITE" id="PS50237">
    <property type="entry name" value="HECT"/>
    <property type="match status" value="1"/>
</dbReference>
<dbReference type="EMBL" id="CP110421">
    <property type="protein sequence ID" value="WAQ81346.1"/>
    <property type="molecule type" value="Genomic_DNA"/>
</dbReference>
<evidence type="ECO:0000313" key="9">
    <source>
        <dbReference type="EMBL" id="WAQ81346.1"/>
    </source>
</evidence>
<sequence>MTSSFPPYVFVFFLPCNRPPTTPPGHGSQWEQCPAPGGLPTWPASVRMGDATDVHCPGLLCGPQHHDPRLPSSLDQNVPQYKRDFRRKLIYFRSQPALRPNSGLCHVKIRRSHIFEDSYAEIMRQQANDLKKRLMIKFDGKDGLNYGGVFWYVEPEFFFLLSHEMFNPFYCLFKYLAGLKLQQLTEADCTRLLELLPAPNCKALFRRGTARRLQRKWADALQDLQAALALEPNNASICAKFEAVKAHLQKEPATVEPPASSSKALSLTSVASLDSKASKALVIPKCGARGPVLEHPATKTLDNTLHLLGPFPWFPLAR</sequence>
<dbReference type="Proteomes" id="UP001164743">
    <property type="component" value="Chromosome 1A"/>
</dbReference>
<evidence type="ECO:0000256" key="1">
    <source>
        <dbReference type="ARBA" id="ARBA00000885"/>
    </source>
</evidence>
<dbReference type="SUPFAM" id="SSF48452">
    <property type="entry name" value="TPR-like"/>
    <property type="match status" value="1"/>
</dbReference>
<feature type="domain" description="HECT" evidence="8">
    <location>
        <begin position="126"/>
        <end position="197"/>
    </location>
</feature>
<dbReference type="PANTHER" id="PTHR11254:SF440">
    <property type="entry name" value="E3 UBIQUITIN-PROTEIN LIGASE NEDD-4"/>
    <property type="match status" value="1"/>
</dbReference>
<dbReference type="PANTHER" id="PTHR11254">
    <property type="entry name" value="HECT DOMAIN UBIQUITIN-PROTEIN LIGASE"/>
    <property type="match status" value="1"/>
</dbReference>
<protein>
    <recommendedName>
        <fullName evidence="3">HECT-type E3 ubiquitin transferase</fullName>
        <ecNumber evidence="3">2.3.2.26</ecNumber>
    </recommendedName>
</protein>
<evidence type="ECO:0000256" key="3">
    <source>
        <dbReference type="ARBA" id="ARBA00012485"/>
    </source>
</evidence>
<keyword evidence="7" id="KW-0802">TPR repeat</keyword>
<accession>A0ABY7C850</accession>
<dbReference type="RefSeq" id="XP_053016901.1">
    <property type="nucleotide sequence ID" value="XM_053165739.1"/>
</dbReference>
<evidence type="ECO:0000256" key="7">
    <source>
        <dbReference type="PROSITE-ProRule" id="PRU00339"/>
    </source>
</evidence>
<evidence type="ECO:0000256" key="4">
    <source>
        <dbReference type="ARBA" id="ARBA00022679"/>
    </source>
</evidence>
<name>A0ABY7C850_9BASI</name>
<dbReference type="InterPro" id="IPR019734">
    <property type="entry name" value="TPR_rpt"/>
</dbReference>
<dbReference type="InterPro" id="IPR050409">
    <property type="entry name" value="E3_ubiq-protein_ligase"/>
</dbReference>
<evidence type="ECO:0000256" key="6">
    <source>
        <dbReference type="PROSITE-ProRule" id="PRU00104"/>
    </source>
</evidence>
<dbReference type="PROSITE" id="PS50005">
    <property type="entry name" value="TPR"/>
    <property type="match status" value="1"/>
</dbReference>
<keyword evidence="5 6" id="KW-0833">Ubl conjugation pathway</keyword>
<evidence type="ECO:0000259" key="8">
    <source>
        <dbReference type="PROSITE" id="PS50237"/>
    </source>
</evidence>
<dbReference type="InterPro" id="IPR000569">
    <property type="entry name" value="HECT_dom"/>
</dbReference>
<organism evidence="9 10">
    <name type="scientific">Puccinia triticina</name>
    <dbReference type="NCBI Taxonomy" id="208348"/>
    <lineage>
        <taxon>Eukaryota</taxon>
        <taxon>Fungi</taxon>
        <taxon>Dikarya</taxon>
        <taxon>Basidiomycota</taxon>
        <taxon>Pucciniomycotina</taxon>
        <taxon>Pucciniomycetes</taxon>
        <taxon>Pucciniales</taxon>
        <taxon>Pucciniaceae</taxon>
        <taxon>Puccinia</taxon>
    </lineage>
</organism>
<comment type="pathway">
    <text evidence="2">Protein modification; protein ubiquitination.</text>
</comment>